<protein>
    <submittedName>
        <fullName evidence="7">DNA-binding transcriptional regulator, MerR family</fullName>
    </submittedName>
</protein>
<dbReference type="EMBL" id="FMWK01000001">
    <property type="protein sequence ID" value="SCZ76330.1"/>
    <property type="molecule type" value="Genomic_DNA"/>
</dbReference>
<evidence type="ECO:0000256" key="5">
    <source>
        <dbReference type="SAM" id="Coils"/>
    </source>
</evidence>
<dbReference type="CDD" id="cd00592">
    <property type="entry name" value="HTH_MerR-like"/>
    <property type="match status" value="1"/>
</dbReference>
<keyword evidence="1" id="KW-0678">Repressor</keyword>
<dbReference type="InterPro" id="IPR000551">
    <property type="entry name" value="MerR-type_HTH_dom"/>
</dbReference>
<keyword evidence="4" id="KW-0804">Transcription</keyword>
<keyword evidence="5" id="KW-0175">Coiled coil</keyword>
<dbReference type="GO" id="GO:0003700">
    <property type="term" value="F:DNA-binding transcription factor activity"/>
    <property type="evidence" value="ECO:0007669"/>
    <property type="project" value="InterPro"/>
</dbReference>
<keyword evidence="2" id="KW-0805">Transcription regulation</keyword>
<dbReference type="Proteomes" id="UP000199428">
    <property type="component" value="Unassembled WGS sequence"/>
</dbReference>
<evidence type="ECO:0000313" key="7">
    <source>
        <dbReference type="EMBL" id="SCZ76330.1"/>
    </source>
</evidence>
<dbReference type="PANTHER" id="PTHR30204">
    <property type="entry name" value="REDOX-CYCLING DRUG-SENSING TRANSCRIPTIONAL ACTIVATOR SOXR"/>
    <property type="match status" value="1"/>
</dbReference>
<organism evidence="7 8">
    <name type="scientific">Pseudobutyrivibrio xylanivorans</name>
    <dbReference type="NCBI Taxonomy" id="185007"/>
    <lineage>
        <taxon>Bacteria</taxon>
        <taxon>Bacillati</taxon>
        <taxon>Bacillota</taxon>
        <taxon>Clostridia</taxon>
        <taxon>Lachnospirales</taxon>
        <taxon>Lachnospiraceae</taxon>
        <taxon>Pseudobutyrivibrio</taxon>
    </lineage>
</organism>
<dbReference type="PANTHER" id="PTHR30204:SF69">
    <property type="entry name" value="MERR-FAMILY TRANSCRIPTIONAL REGULATOR"/>
    <property type="match status" value="1"/>
</dbReference>
<name>A0A1G5RR31_PSEXY</name>
<evidence type="ECO:0000259" key="6">
    <source>
        <dbReference type="PROSITE" id="PS50937"/>
    </source>
</evidence>
<dbReference type="InterPro" id="IPR009061">
    <property type="entry name" value="DNA-bd_dom_put_sf"/>
</dbReference>
<dbReference type="PROSITE" id="PS50937">
    <property type="entry name" value="HTH_MERR_2"/>
    <property type="match status" value="1"/>
</dbReference>
<dbReference type="AlphaFoldDB" id="A0A1G5RR31"/>
<evidence type="ECO:0000256" key="4">
    <source>
        <dbReference type="ARBA" id="ARBA00023163"/>
    </source>
</evidence>
<evidence type="ECO:0000256" key="2">
    <source>
        <dbReference type="ARBA" id="ARBA00023015"/>
    </source>
</evidence>
<dbReference type="GO" id="GO:0003677">
    <property type="term" value="F:DNA binding"/>
    <property type="evidence" value="ECO:0007669"/>
    <property type="project" value="UniProtKB-KW"/>
</dbReference>
<dbReference type="SMART" id="SM00422">
    <property type="entry name" value="HTH_MERR"/>
    <property type="match status" value="1"/>
</dbReference>
<sequence>MKKRFLSIGDYSKKVGVSPEFLKFYEKKGLVSPAWKDDRSYRYYADYQVTHFMEYQQLSRMGVSLEDAKGIQEHASLEERLNIYKKACEEKRQELEQMELFLEQIEDTSFAIENITNNRGWRIAEVPVSYFVYPKSFEHKESVKNPVWKDNFSMNITQYVKLKDRNCDRLEEGNFERLWGAVQPFSNIIYKEASNNPNNEIMVVGGVKCFVYEHAIPTDYDESGKLSDKVWDLSEPLKILKDNGMKNKGVVWQKRLCVSHEADGEFLQVQTTIPIE</sequence>
<feature type="domain" description="HTH merR-type" evidence="6">
    <location>
        <begin position="5"/>
        <end position="74"/>
    </location>
</feature>
<evidence type="ECO:0000313" key="8">
    <source>
        <dbReference type="Proteomes" id="UP000199428"/>
    </source>
</evidence>
<proteinExistence type="predicted"/>
<dbReference type="Gene3D" id="1.10.1660.10">
    <property type="match status" value="1"/>
</dbReference>
<keyword evidence="3 7" id="KW-0238">DNA-binding</keyword>
<reference evidence="7 8" key="1">
    <citation type="submission" date="2016-10" db="EMBL/GenBank/DDBJ databases">
        <authorList>
            <person name="de Groot N.N."/>
        </authorList>
    </citation>
    <scope>NUCLEOTIDE SEQUENCE [LARGE SCALE GENOMIC DNA]</scope>
    <source>
        <strain evidence="7 8">DSM 10317</strain>
    </source>
</reference>
<dbReference type="InterPro" id="IPR047057">
    <property type="entry name" value="MerR_fam"/>
</dbReference>
<feature type="coiled-coil region" evidence="5">
    <location>
        <begin position="74"/>
        <end position="108"/>
    </location>
</feature>
<dbReference type="Pfam" id="PF13411">
    <property type="entry name" value="MerR_1"/>
    <property type="match status" value="1"/>
</dbReference>
<evidence type="ECO:0000256" key="1">
    <source>
        <dbReference type="ARBA" id="ARBA00022491"/>
    </source>
</evidence>
<dbReference type="SUPFAM" id="SSF46955">
    <property type="entry name" value="Putative DNA-binding domain"/>
    <property type="match status" value="1"/>
</dbReference>
<evidence type="ECO:0000256" key="3">
    <source>
        <dbReference type="ARBA" id="ARBA00023125"/>
    </source>
</evidence>
<dbReference type="RefSeq" id="WP_090160627.1">
    <property type="nucleotide sequence ID" value="NZ_FMWK01000001.1"/>
</dbReference>
<dbReference type="PRINTS" id="PR00040">
    <property type="entry name" value="HTHMERR"/>
</dbReference>
<accession>A0A1G5RR31</accession>
<gene>
    <name evidence="7" type="ORF">SAMN02910350_00198</name>
</gene>